<dbReference type="AlphaFoldDB" id="A0A179ET73"/>
<proteinExistence type="predicted"/>
<keyword evidence="4" id="KW-1185">Reference proteome</keyword>
<evidence type="ECO:0000256" key="1">
    <source>
        <dbReference type="ARBA" id="ARBA00023125"/>
    </source>
</evidence>
<evidence type="ECO:0000259" key="2">
    <source>
        <dbReference type="PROSITE" id="PS50937"/>
    </source>
</evidence>
<dbReference type="Gene3D" id="1.10.1660.10">
    <property type="match status" value="1"/>
</dbReference>
<reference evidence="3 4" key="1">
    <citation type="submission" date="2016-04" db="EMBL/GenBank/DDBJ databases">
        <title>Draft genome of an Enterococcus thailandicus strain isolated from bovine feces.</title>
        <authorList>
            <person name="Beukers A.G."/>
            <person name="Zaheer R."/>
            <person name="Goji N."/>
            <person name="Cook S.R."/>
            <person name="Amoako K."/>
            <person name="Chaves A.V."/>
            <person name="Ward M.P."/>
            <person name="Mcallister T.A."/>
        </authorList>
    </citation>
    <scope>NUCLEOTIDE SEQUENCE [LARGE SCALE GENOMIC DNA]</scope>
    <source>
        <strain evidence="3 4">F0711D 46</strain>
    </source>
</reference>
<organism evidence="3 4">
    <name type="scientific">Enterococcus thailandicus</name>
    <dbReference type="NCBI Taxonomy" id="417368"/>
    <lineage>
        <taxon>Bacteria</taxon>
        <taxon>Bacillati</taxon>
        <taxon>Bacillota</taxon>
        <taxon>Bacilli</taxon>
        <taxon>Lactobacillales</taxon>
        <taxon>Enterococcaceae</taxon>
        <taxon>Enterococcus</taxon>
    </lineage>
</organism>
<dbReference type="Pfam" id="PF13411">
    <property type="entry name" value="MerR_1"/>
    <property type="match status" value="1"/>
</dbReference>
<protein>
    <submittedName>
        <fullName evidence="3">MerR family transcriptional regulator</fullName>
    </submittedName>
</protein>
<evidence type="ECO:0000313" key="3">
    <source>
        <dbReference type="EMBL" id="OAQ56342.1"/>
    </source>
</evidence>
<name>A0A179ET73_ENTTH</name>
<dbReference type="InterPro" id="IPR000551">
    <property type="entry name" value="MerR-type_HTH_dom"/>
</dbReference>
<feature type="domain" description="HTH merR-type" evidence="2">
    <location>
        <begin position="1"/>
        <end position="69"/>
    </location>
</feature>
<dbReference type="GO" id="GO:0003677">
    <property type="term" value="F:DNA binding"/>
    <property type="evidence" value="ECO:0007669"/>
    <property type="project" value="UniProtKB-KW"/>
</dbReference>
<dbReference type="PANTHER" id="PTHR30204:SF98">
    <property type="entry name" value="HTH-TYPE TRANSCRIPTIONAL REGULATOR ADHR"/>
    <property type="match status" value="1"/>
</dbReference>
<dbReference type="Proteomes" id="UP000078516">
    <property type="component" value="Unassembled WGS sequence"/>
</dbReference>
<dbReference type="InterPro" id="IPR047057">
    <property type="entry name" value="MerR_fam"/>
</dbReference>
<dbReference type="EMBL" id="LWMN01000010">
    <property type="protein sequence ID" value="OAQ56342.1"/>
    <property type="molecule type" value="Genomic_DNA"/>
</dbReference>
<accession>A0A179ET73</accession>
<dbReference type="PRINTS" id="PR00040">
    <property type="entry name" value="HTHMERR"/>
</dbReference>
<dbReference type="RefSeq" id="WP_067481920.1">
    <property type="nucleotide sequence ID" value="NZ_LWMN01000010.1"/>
</dbReference>
<keyword evidence="1" id="KW-0238">DNA-binding</keyword>
<comment type="caution">
    <text evidence="3">The sequence shown here is derived from an EMBL/GenBank/DDBJ whole genome shotgun (WGS) entry which is preliminary data.</text>
</comment>
<dbReference type="CDD" id="cd01109">
    <property type="entry name" value="HTH_YyaN"/>
    <property type="match status" value="1"/>
</dbReference>
<gene>
    <name evidence="3" type="ORF">A6E74_02730</name>
</gene>
<dbReference type="PANTHER" id="PTHR30204">
    <property type="entry name" value="REDOX-CYCLING DRUG-SENSING TRANSCRIPTIONAL ACTIVATOR SOXR"/>
    <property type="match status" value="1"/>
</dbReference>
<dbReference type="PROSITE" id="PS50937">
    <property type="entry name" value="HTH_MERR_2"/>
    <property type="match status" value="1"/>
</dbReference>
<sequence>MNIKEAVNLTGLSNDTIRYYERIGIIMPVPRQENGLRNFSERSINQLKFTKTMRNAGMGVESLREYVAMIYENDDSTIPARKALLLEQAELMQEKITKMQEAHDYLLFKVENYEGHMRESEQKLQ</sequence>
<dbReference type="SUPFAM" id="SSF46955">
    <property type="entry name" value="Putative DNA-binding domain"/>
    <property type="match status" value="1"/>
</dbReference>
<dbReference type="GO" id="GO:0003700">
    <property type="term" value="F:DNA-binding transcription factor activity"/>
    <property type="evidence" value="ECO:0007669"/>
    <property type="project" value="InterPro"/>
</dbReference>
<evidence type="ECO:0000313" key="4">
    <source>
        <dbReference type="Proteomes" id="UP000078516"/>
    </source>
</evidence>
<dbReference type="SMART" id="SM00422">
    <property type="entry name" value="HTH_MERR"/>
    <property type="match status" value="1"/>
</dbReference>
<dbReference type="InterPro" id="IPR009061">
    <property type="entry name" value="DNA-bd_dom_put_sf"/>
</dbReference>